<dbReference type="InterPro" id="IPR036182">
    <property type="entry name" value="PCuAC_sf"/>
</dbReference>
<comment type="caution">
    <text evidence="1">The sequence shown here is derived from an EMBL/GenBank/DDBJ whole genome shotgun (WGS) entry which is preliminary data.</text>
</comment>
<reference evidence="1 2" key="1">
    <citation type="submission" date="2015-09" db="EMBL/GenBank/DDBJ databases">
        <title>Genome sequence, genome mining and natural product profiling of a biocontrol bacterium Streptomyces malaysiensis F913.</title>
        <authorList>
            <person name="Xu Y."/>
            <person name="Wei J."/>
            <person name="Xie J."/>
            <person name="Li T."/>
            <person name="Zhou Z."/>
        </authorList>
    </citation>
    <scope>NUCLEOTIDE SEQUENCE [LARGE SCALE GENOMIC DNA]</scope>
    <source>
        <strain evidence="1 2">F913</strain>
    </source>
</reference>
<evidence type="ECO:0000313" key="1">
    <source>
        <dbReference type="EMBL" id="PNG90827.1"/>
    </source>
</evidence>
<dbReference type="Gene3D" id="2.60.40.1890">
    <property type="entry name" value="PCu(A)C copper chaperone"/>
    <property type="match status" value="1"/>
</dbReference>
<evidence type="ECO:0008006" key="3">
    <source>
        <dbReference type="Google" id="ProtNLM"/>
    </source>
</evidence>
<name>A0A2J7YS12_STRMQ</name>
<dbReference type="PANTHER" id="PTHR36302:SF1">
    <property type="entry name" value="COPPER CHAPERONE PCU(A)C"/>
    <property type="match status" value="1"/>
</dbReference>
<dbReference type="PANTHER" id="PTHR36302">
    <property type="entry name" value="BLR7088 PROTEIN"/>
    <property type="match status" value="1"/>
</dbReference>
<gene>
    <name evidence="1" type="ORF">SMF913_26292</name>
</gene>
<dbReference type="Proteomes" id="UP000236520">
    <property type="component" value="Unassembled WGS sequence"/>
</dbReference>
<dbReference type="AlphaFoldDB" id="A0A2J7YS12"/>
<accession>A0A2J7YS12</accession>
<proteinExistence type="predicted"/>
<sequence length="179" mass="18580">MGDGIVMPRPADGVRIAALGSDRTHWWALRAAAVPVLACLLTLGTLLAWTAAGGAGAPAALSVRDGRVFVPTNPEATAAFFTIVNRGDSDDQLTGVTAPGGQRAMLSRSVPTGKGARHMKMISAVTVPAGGTLRMTADAVDVMLRPPPRIAPGDRLTLVLHFRDSPSITTRALAVRPGR</sequence>
<organism evidence="1 2">
    <name type="scientific">Streptomyces malaysiensis</name>
    <dbReference type="NCBI Taxonomy" id="92644"/>
    <lineage>
        <taxon>Bacteria</taxon>
        <taxon>Bacillati</taxon>
        <taxon>Actinomycetota</taxon>
        <taxon>Actinomycetes</taxon>
        <taxon>Kitasatosporales</taxon>
        <taxon>Streptomycetaceae</taxon>
        <taxon>Streptomyces</taxon>
        <taxon>Streptomyces violaceusniger group</taxon>
    </lineage>
</organism>
<dbReference type="EMBL" id="LJIW01000002">
    <property type="protein sequence ID" value="PNG90827.1"/>
    <property type="molecule type" value="Genomic_DNA"/>
</dbReference>
<dbReference type="InterPro" id="IPR007410">
    <property type="entry name" value="LpqE-like"/>
</dbReference>
<dbReference type="Pfam" id="PF04314">
    <property type="entry name" value="PCuAC"/>
    <property type="match status" value="1"/>
</dbReference>
<dbReference type="SUPFAM" id="SSF110087">
    <property type="entry name" value="DR1885-like metal-binding protein"/>
    <property type="match status" value="1"/>
</dbReference>
<protein>
    <recommendedName>
        <fullName evidence="3">Copper chaperone PCu(A)C</fullName>
    </recommendedName>
</protein>
<keyword evidence="2" id="KW-1185">Reference proteome</keyword>
<evidence type="ECO:0000313" key="2">
    <source>
        <dbReference type="Proteomes" id="UP000236520"/>
    </source>
</evidence>
<dbReference type="InterPro" id="IPR058248">
    <property type="entry name" value="Lxx211020-like"/>
</dbReference>